<comment type="caution">
    <text evidence="1">The sequence shown here is derived from an EMBL/GenBank/DDBJ whole genome shotgun (WGS) entry which is preliminary data.</text>
</comment>
<gene>
    <name evidence="1" type="ORF">BN2614_LOCUS1</name>
</gene>
<accession>A0A9X9MBE8</accession>
<protein>
    <submittedName>
        <fullName evidence="1">Uncharacterized protein</fullName>
    </submittedName>
</protein>
<organism evidence="1 2">
    <name type="scientific">Gulo gulo</name>
    <name type="common">Wolverine</name>
    <name type="synonym">Gluton</name>
    <dbReference type="NCBI Taxonomy" id="48420"/>
    <lineage>
        <taxon>Eukaryota</taxon>
        <taxon>Metazoa</taxon>
        <taxon>Chordata</taxon>
        <taxon>Craniata</taxon>
        <taxon>Vertebrata</taxon>
        <taxon>Euteleostomi</taxon>
        <taxon>Mammalia</taxon>
        <taxon>Eutheria</taxon>
        <taxon>Laurasiatheria</taxon>
        <taxon>Carnivora</taxon>
        <taxon>Caniformia</taxon>
        <taxon>Musteloidea</taxon>
        <taxon>Mustelidae</taxon>
        <taxon>Guloninae</taxon>
        <taxon>Gulo</taxon>
    </lineage>
</organism>
<dbReference type="Proteomes" id="UP000269945">
    <property type="component" value="Unassembled WGS sequence"/>
</dbReference>
<dbReference type="AlphaFoldDB" id="A0A9X9MBE8"/>
<sequence length="103" mass="11703">SQDSPHNLHAPNRVSLLLQRRGCPISSQQLCAWGLLCHLHKGMVLRAALPEDMEGHQPHLCLWKHGSHSSLAKGNWPESSRTTQNWRFADELLTIWQPPSQQL</sequence>
<name>A0A9X9MBE8_GULGU</name>
<proteinExistence type="predicted"/>
<feature type="non-terminal residue" evidence="1">
    <location>
        <position position="1"/>
    </location>
</feature>
<evidence type="ECO:0000313" key="2">
    <source>
        <dbReference type="Proteomes" id="UP000269945"/>
    </source>
</evidence>
<keyword evidence="2" id="KW-1185">Reference proteome</keyword>
<evidence type="ECO:0000313" key="1">
    <source>
        <dbReference type="EMBL" id="VCX41125.1"/>
    </source>
</evidence>
<dbReference type="EMBL" id="CYRY02045620">
    <property type="protein sequence ID" value="VCX41125.1"/>
    <property type="molecule type" value="Genomic_DNA"/>
</dbReference>
<reference evidence="1 2" key="1">
    <citation type="submission" date="2018-10" db="EMBL/GenBank/DDBJ databases">
        <authorList>
            <person name="Ekblom R."/>
            <person name="Jareborg N."/>
        </authorList>
    </citation>
    <scope>NUCLEOTIDE SEQUENCE [LARGE SCALE GENOMIC DNA]</scope>
    <source>
        <tissue evidence="1">Muscle</tissue>
    </source>
</reference>